<dbReference type="InterPro" id="IPR026444">
    <property type="entry name" value="Secre_tail"/>
</dbReference>
<keyword evidence="3" id="KW-1185">Reference proteome</keyword>
<dbReference type="Pfam" id="PF13688">
    <property type="entry name" value="Reprolysin_5"/>
    <property type="match status" value="1"/>
</dbReference>
<evidence type="ECO:0000259" key="1">
    <source>
        <dbReference type="Pfam" id="PF18962"/>
    </source>
</evidence>
<sequence>MHPFLIRLTAIFIYIVVLTAKNTSAQIQKFVQIANENQVIDNSEVRDFKIRISKNPNVARYFFVTLNPLASSQKDGSLILEIPDKEKAIVAQASHVTYYSDTEYEWIGKTDEGRGTVIILSKEGRIAAHISTPDGVYEIFPVFGELYCLQEIDTSEGNDIGCVTTSNNADSKREGLKSVADSVIHKNAKMYACQPVVNPRVLILYTSKAMALAGSIANMQTLANMSISQFNSCIYNSGITSNAALVLAGVEFLNFAETSTITTDLNNLEINATAKNLRDQYQADMVVLFTDAEYQGGSTRGKSQTVSLENSKSYAIVELWHATASKTFAHEVGHLYGCRHEDDNSQPPSYAKGHNIKNLEITVDRTVMVGNNITENEAINRLMNFSNPNVSVGGRATGTSDENNALRISQSHAVVSAFRPNPSTVFTAYLDGPTYVNAASGKNYELNYSCGTGPYTFSWQYSYDGVNYTSSNITTEVFTWYFYQNQKIYIKGIVTGSGKSATAFITVTAQMPSPYKKGTNAEIDSVSQKNSNLKVTPNPASDEVNISYNLQADSDVKLEVIDQSGTLVKLLKKENTRQIKGLHAVNWNCKNVPAGTYLARISYGDIVEISRVIIIK</sequence>
<evidence type="ECO:0000313" key="3">
    <source>
        <dbReference type="Proteomes" id="UP000323994"/>
    </source>
</evidence>
<dbReference type="InterPro" id="IPR024079">
    <property type="entry name" value="MetalloPept_cat_dom_sf"/>
</dbReference>
<evidence type="ECO:0000313" key="2">
    <source>
        <dbReference type="EMBL" id="KAA6440117.1"/>
    </source>
</evidence>
<dbReference type="OrthoDB" id="908912at2"/>
<dbReference type="Proteomes" id="UP000323994">
    <property type="component" value="Unassembled WGS sequence"/>
</dbReference>
<dbReference type="RefSeq" id="WP_139011145.1">
    <property type="nucleotide sequence ID" value="NZ_VBSN01000027.1"/>
</dbReference>
<dbReference type="Pfam" id="PF18962">
    <property type="entry name" value="Por_Secre_tail"/>
    <property type="match status" value="1"/>
</dbReference>
<name>A0A5M8QV35_9BACT</name>
<reference evidence="2 3" key="1">
    <citation type="submission" date="2019-05" db="EMBL/GenBank/DDBJ databases">
        <authorList>
            <person name="Qu J.-H."/>
        </authorList>
    </citation>
    <scope>NUCLEOTIDE SEQUENCE [LARGE SCALE GENOMIC DNA]</scope>
    <source>
        <strain evidence="2 3">NS28</strain>
    </source>
</reference>
<comment type="caution">
    <text evidence="2">The sequence shown here is derived from an EMBL/GenBank/DDBJ whole genome shotgun (WGS) entry which is preliminary data.</text>
</comment>
<dbReference type="EMBL" id="VBSN01000027">
    <property type="protein sequence ID" value="KAA6440117.1"/>
    <property type="molecule type" value="Genomic_DNA"/>
</dbReference>
<gene>
    <name evidence="2" type="ORF">FEM33_05785</name>
</gene>
<dbReference type="NCBIfam" id="TIGR04183">
    <property type="entry name" value="Por_Secre_tail"/>
    <property type="match status" value="1"/>
</dbReference>
<dbReference type="Gene3D" id="3.40.390.10">
    <property type="entry name" value="Collagenase (Catalytic Domain)"/>
    <property type="match status" value="1"/>
</dbReference>
<dbReference type="AlphaFoldDB" id="A0A5M8QV35"/>
<protein>
    <submittedName>
        <fullName evidence="2">T9SS type A sorting domain-containing protein</fullName>
    </submittedName>
</protein>
<dbReference type="GO" id="GO:0008237">
    <property type="term" value="F:metallopeptidase activity"/>
    <property type="evidence" value="ECO:0007669"/>
    <property type="project" value="InterPro"/>
</dbReference>
<proteinExistence type="predicted"/>
<organism evidence="2 3">
    <name type="scientific">Dyadobacter flavalbus</name>
    <dbReference type="NCBI Taxonomy" id="2579942"/>
    <lineage>
        <taxon>Bacteria</taxon>
        <taxon>Pseudomonadati</taxon>
        <taxon>Bacteroidota</taxon>
        <taxon>Cytophagia</taxon>
        <taxon>Cytophagales</taxon>
        <taxon>Spirosomataceae</taxon>
        <taxon>Dyadobacter</taxon>
    </lineage>
</organism>
<dbReference type="Gene3D" id="2.60.40.4070">
    <property type="match status" value="1"/>
</dbReference>
<feature type="domain" description="Secretion system C-terminal sorting" evidence="1">
    <location>
        <begin position="537"/>
        <end position="614"/>
    </location>
</feature>
<accession>A0A5M8QV35</accession>
<dbReference type="SUPFAM" id="SSF55486">
    <property type="entry name" value="Metalloproteases ('zincins'), catalytic domain"/>
    <property type="match status" value="1"/>
</dbReference>